<dbReference type="EMBL" id="GL883134">
    <property type="protein sequence ID" value="EGG01893.1"/>
    <property type="molecule type" value="Genomic_DNA"/>
</dbReference>
<name>F4S029_MELLP</name>
<dbReference type="HOGENOM" id="CLU_546386_0_0_1"/>
<dbReference type="GeneID" id="18930667"/>
<dbReference type="OrthoDB" id="10372020at2759"/>
<dbReference type="KEGG" id="mlr:MELLADRAFT_66644"/>
<gene>
    <name evidence="1" type="ORF">MELLADRAFT_66644</name>
</gene>
<accession>F4S029</accession>
<dbReference type="Proteomes" id="UP000001072">
    <property type="component" value="Unassembled WGS sequence"/>
</dbReference>
<dbReference type="RefSeq" id="XP_007414727.1">
    <property type="nucleotide sequence ID" value="XM_007414665.1"/>
</dbReference>
<dbReference type="InParanoid" id="F4S029"/>
<organism evidence="2">
    <name type="scientific">Melampsora larici-populina (strain 98AG31 / pathotype 3-4-7)</name>
    <name type="common">Poplar leaf rust fungus</name>
    <dbReference type="NCBI Taxonomy" id="747676"/>
    <lineage>
        <taxon>Eukaryota</taxon>
        <taxon>Fungi</taxon>
        <taxon>Dikarya</taxon>
        <taxon>Basidiomycota</taxon>
        <taxon>Pucciniomycotina</taxon>
        <taxon>Pucciniomycetes</taxon>
        <taxon>Pucciniales</taxon>
        <taxon>Melampsoraceae</taxon>
        <taxon>Melampsora</taxon>
    </lineage>
</organism>
<keyword evidence="2" id="KW-1185">Reference proteome</keyword>
<evidence type="ECO:0000313" key="1">
    <source>
        <dbReference type="EMBL" id="EGG01893.1"/>
    </source>
</evidence>
<dbReference type="AlphaFoldDB" id="F4S029"/>
<protein>
    <submittedName>
        <fullName evidence="1">Uncharacterized protein</fullName>
    </submittedName>
</protein>
<evidence type="ECO:0000313" key="2">
    <source>
        <dbReference type="Proteomes" id="UP000001072"/>
    </source>
</evidence>
<reference evidence="2" key="1">
    <citation type="journal article" date="2011" name="Proc. Natl. Acad. Sci. U.S.A.">
        <title>Obligate biotrophy features unraveled by the genomic analysis of rust fungi.</title>
        <authorList>
            <person name="Duplessis S."/>
            <person name="Cuomo C.A."/>
            <person name="Lin Y.-C."/>
            <person name="Aerts A."/>
            <person name="Tisserant E."/>
            <person name="Veneault-Fourrey C."/>
            <person name="Joly D.L."/>
            <person name="Hacquard S."/>
            <person name="Amselem J."/>
            <person name="Cantarel B.L."/>
            <person name="Chiu R."/>
            <person name="Coutinho P.M."/>
            <person name="Feau N."/>
            <person name="Field M."/>
            <person name="Frey P."/>
            <person name="Gelhaye E."/>
            <person name="Goldberg J."/>
            <person name="Grabherr M.G."/>
            <person name="Kodira C.D."/>
            <person name="Kohler A."/>
            <person name="Kuees U."/>
            <person name="Lindquist E.A."/>
            <person name="Lucas S.M."/>
            <person name="Mago R."/>
            <person name="Mauceli E."/>
            <person name="Morin E."/>
            <person name="Murat C."/>
            <person name="Pangilinan J.L."/>
            <person name="Park R."/>
            <person name="Pearson M."/>
            <person name="Quesneville H."/>
            <person name="Rouhier N."/>
            <person name="Sakthikumar S."/>
            <person name="Salamov A.A."/>
            <person name="Schmutz J."/>
            <person name="Selles B."/>
            <person name="Shapiro H."/>
            <person name="Tanguay P."/>
            <person name="Tuskan G.A."/>
            <person name="Henrissat B."/>
            <person name="Van de Peer Y."/>
            <person name="Rouze P."/>
            <person name="Ellis J.G."/>
            <person name="Dodds P.N."/>
            <person name="Schein J.E."/>
            <person name="Zhong S."/>
            <person name="Hamelin R.C."/>
            <person name="Grigoriev I.V."/>
            <person name="Szabo L.J."/>
            <person name="Martin F."/>
        </authorList>
    </citation>
    <scope>NUCLEOTIDE SEQUENCE [LARGE SCALE GENOMIC DNA]</scope>
    <source>
        <strain evidence="2">98AG31 / pathotype 3-4-7</strain>
    </source>
</reference>
<proteinExistence type="predicted"/>
<sequence length="499" mass="56896">MAQGDQNGRWKLPTGSFGPDVDPSMEALLRATVLPTMIVPSKSTEKFTERHTPKSQATEFKVNHHLPILIQLLLDKYPGIPRYPKSLHPSGTVPSGAGPSHQSTLLPGIKNLAVLGSEKPTRDQRPLDPLILKEYFSKYLIHLLHQIPNMSLDINSVKDCILPHGLMVIKSILNTTRKRKTLIILTQVTMYLLHLSPRNNLPGPKGDIKPAVYDDVLEWVNKILLHPDVDQSEIPLMTGCEMKHKRINQVLQSSLSVYLKDTSSNFETMKQKEMEYTHTFGAALVDEWLIGYYTEVWRKLVTVTRYEFKPENLLYKGLLKTSAQPEIDQKMPLDQMKAKLSLTIHICELIGEDSISKEFESLTNLLISMNLAPQLLQDKKILKLFVDYQEKLIETEKENSSLKIFQILSSEKIMKEFILNVENIILNGNHQSFITPWLQTSLKKYLLNQDDQMLNLNIDESKILSSSILTNFFKQISEITAQDPGLKPKFQKILGKMSF</sequence>
<dbReference type="VEuPathDB" id="FungiDB:MELLADRAFT_66644"/>